<evidence type="ECO:0000256" key="4">
    <source>
        <dbReference type="ARBA" id="ARBA00022801"/>
    </source>
</evidence>
<name>A0A811KR46_9BILA</name>
<organism evidence="9 10">
    <name type="scientific">Bursaphelenchus okinawaensis</name>
    <dbReference type="NCBI Taxonomy" id="465554"/>
    <lineage>
        <taxon>Eukaryota</taxon>
        <taxon>Metazoa</taxon>
        <taxon>Ecdysozoa</taxon>
        <taxon>Nematoda</taxon>
        <taxon>Chromadorea</taxon>
        <taxon>Rhabditida</taxon>
        <taxon>Tylenchina</taxon>
        <taxon>Tylenchomorpha</taxon>
        <taxon>Aphelenchoidea</taxon>
        <taxon>Aphelenchoididae</taxon>
        <taxon>Bursaphelenchus</taxon>
    </lineage>
</organism>
<proteinExistence type="inferred from homology"/>
<dbReference type="InterPro" id="IPR033121">
    <property type="entry name" value="PEPTIDASE_A1"/>
</dbReference>
<dbReference type="EMBL" id="CAJFDH010000004">
    <property type="protein sequence ID" value="CAD5218245.1"/>
    <property type="molecule type" value="Genomic_DNA"/>
</dbReference>
<dbReference type="EMBL" id="CAJFCW020000004">
    <property type="protein sequence ID" value="CAG9109720.1"/>
    <property type="molecule type" value="Genomic_DNA"/>
</dbReference>
<keyword evidence="4 6" id="KW-0378">Hydrolase</keyword>
<comment type="similarity">
    <text evidence="1 6">Belongs to the peptidase A1 family.</text>
</comment>
<evidence type="ECO:0000256" key="7">
    <source>
        <dbReference type="SAM" id="SignalP"/>
    </source>
</evidence>
<evidence type="ECO:0000259" key="8">
    <source>
        <dbReference type="PROSITE" id="PS51767"/>
    </source>
</evidence>
<dbReference type="Proteomes" id="UP000614601">
    <property type="component" value="Unassembled WGS sequence"/>
</dbReference>
<feature type="chain" id="PRO_5035595020" description="Peptidase A1 domain-containing protein" evidence="7">
    <location>
        <begin position="18"/>
        <end position="397"/>
    </location>
</feature>
<evidence type="ECO:0000256" key="3">
    <source>
        <dbReference type="ARBA" id="ARBA00022750"/>
    </source>
</evidence>
<evidence type="ECO:0000256" key="2">
    <source>
        <dbReference type="ARBA" id="ARBA00022670"/>
    </source>
</evidence>
<dbReference type="PANTHER" id="PTHR47966:SF51">
    <property type="entry name" value="BETA-SITE APP-CLEAVING ENZYME, ISOFORM A-RELATED"/>
    <property type="match status" value="1"/>
</dbReference>
<keyword evidence="7" id="KW-0732">Signal</keyword>
<dbReference type="InterPro" id="IPR001461">
    <property type="entry name" value="Aspartic_peptidase_A1"/>
</dbReference>
<dbReference type="PROSITE" id="PS00141">
    <property type="entry name" value="ASP_PROTEASE"/>
    <property type="match status" value="2"/>
</dbReference>
<evidence type="ECO:0000313" key="10">
    <source>
        <dbReference type="Proteomes" id="UP000614601"/>
    </source>
</evidence>
<keyword evidence="10" id="KW-1185">Reference proteome</keyword>
<sequence length="397" mass="43978">MLLLVAVCILNLQYGNSKQYAIPVTKEYSNHLGVVDGIRVVDTEKHRKSVKRLTGKYRSNSSQPLYDYQDYEYVGDLTVGTPPTQFRVIFDTGSADTWLPGVSCQVGGTNKTCNKTLFDPKNSSTFLDKNTTFFIGYGTGSVEGKIGFDDVGLGGIHDDKIVVKNQSIGVVTIADDMINSDITMDGIVGLAFTEMSTMFQKSIFEKAIEEKLVDQPVFTVWMDGEGYDANGTIGGQITFGAFDCDHCECDTTNWIILEFAFYWNIVIDGFGINNKLISQRYGVVVDTGTSYIITPPDVFEQIVKEFGATEKDGEYVLPCNSNVSLSIVVNAVDENTYVIQAKHLLLKPHNSDSCILAIQGADISWDIQFILKDPFIRQFCLVHNVEMQNLGLSKVKV</sequence>
<dbReference type="InterPro" id="IPR021109">
    <property type="entry name" value="Peptidase_aspartic_dom_sf"/>
</dbReference>
<dbReference type="PANTHER" id="PTHR47966">
    <property type="entry name" value="BETA-SITE APP-CLEAVING ENZYME, ISOFORM A-RELATED"/>
    <property type="match status" value="1"/>
</dbReference>
<reference evidence="9" key="1">
    <citation type="submission" date="2020-09" db="EMBL/GenBank/DDBJ databases">
        <authorList>
            <person name="Kikuchi T."/>
        </authorList>
    </citation>
    <scope>NUCLEOTIDE SEQUENCE</scope>
    <source>
        <strain evidence="9">SH1</strain>
    </source>
</reference>
<dbReference type="InterPro" id="IPR001969">
    <property type="entry name" value="Aspartic_peptidase_AS"/>
</dbReference>
<dbReference type="PRINTS" id="PR00792">
    <property type="entry name" value="PEPSIN"/>
</dbReference>
<dbReference type="PROSITE" id="PS51767">
    <property type="entry name" value="PEPTIDASE_A1"/>
    <property type="match status" value="1"/>
</dbReference>
<protein>
    <recommendedName>
        <fullName evidence="8">Peptidase A1 domain-containing protein</fullName>
    </recommendedName>
</protein>
<dbReference type="GO" id="GO:0006508">
    <property type="term" value="P:proteolysis"/>
    <property type="evidence" value="ECO:0007669"/>
    <property type="project" value="UniProtKB-KW"/>
</dbReference>
<dbReference type="GO" id="GO:0005764">
    <property type="term" value="C:lysosome"/>
    <property type="evidence" value="ECO:0007669"/>
    <property type="project" value="TreeGrafter"/>
</dbReference>
<dbReference type="GO" id="GO:0004190">
    <property type="term" value="F:aspartic-type endopeptidase activity"/>
    <property type="evidence" value="ECO:0007669"/>
    <property type="project" value="UniProtKB-KW"/>
</dbReference>
<dbReference type="CDD" id="cd05471">
    <property type="entry name" value="pepsin_like"/>
    <property type="match status" value="1"/>
</dbReference>
<feature type="active site" evidence="5">
    <location>
        <position position="286"/>
    </location>
</feature>
<dbReference type="Gene3D" id="2.40.70.10">
    <property type="entry name" value="Acid Proteases"/>
    <property type="match status" value="2"/>
</dbReference>
<gene>
    <name evidence="9" type="ORF">BOKJ2_LOCUS7455</name>
</gene>
<dbReference type="SUPFAM" id="SSF50630">
    <property type="entry name" value="Acid proteases"/>
    <property type="match status" value="1"/>
</dbReference>
<dbReference type="Proteomes" id="UP000783686">
    <property type="component" value="Unassembled WGS sequence"/>
</dbReference>
<dbReference type="FunFam" id="2.40.70.10:FF:000115">
    <property type="entry name" value="Lysosomal aspartic protease"/>
    <property type="match status" value="1"/>
</dbReference>
<dbReference type="InterPro" id="IPR034164">
    <property type="entry name" value="Pepsin-like_dom"/>
</dbReference>
<accession>A0A811KR46</accession>
<feature type="active site" evidence="5">
    <location>
        <position position="91"/>
    </location>
</feature>
<evidence type="ECO:0000256" key="6">
    <source>
        <dbReference type="RuleBase" id="RU000454"/>
    </source>
</evidence>
<dbReference type="Pfam" id="PF00026">
    <property type="entry name" value="Asp"/>
    <property type="match status" value="1"/>
</dbReference>
<dbReference type="OrthoDB" id="5839471at2759"/>
<evidence type="ECO:0000256" key="1">
    <source>
        <dbReference type="ARBA" id="ARBA00007447"/>
    </source>
</evidence>
<feature type="domain" description="Peptidase A1" evidence="8">
    <location>
        <begin position="73"/>
        <end position="393"/>
    </location>
</feature>
<comment type="caution">
    <text evidence="9">The sequence shown here is derived from an EMBL/GenBank/DDBJ whole genome shotgun (WGS) entry which is preliminary data.</text>
</comment>
<keyword evidence="3 6" id="KW-0064">Aspartyl protease</keyword>
<evidence type="ECO:0000313" key="9">
    <source>
        <dbReference type="EMBL" id="CAD5218245.1"/>
    </source>
</evidence>
<keyword evidence="2 6" id="KW-0645">Protease</keyword>
<feature type="signal peptide" evidence="7">
    <location>
        <begin position="1"/>
        <end position="17"/>
    </location>
</feature>
<dbReference type="AlphaFoldDB" id="A0A811KR46"/>
<evidence type="ECO:0000256" key="5">
    <source>
        <dbReference type="PIRSR" id="PIRSR601461-1"/>
    </source>
</evidence>